<comment type="caution">
    <text evidence="2">The sequence shown here is derived from an EMBL/GenBank/DDBJ whole genome shotgun (WGS) entry which is preliminary data.</text>
</comment>
<protein>
    <recommendedName>
        <fullName evidence="4">Transglutaminase-like domain-containing protein</fullName>
    </recommendedName>
</protein>
<feature type="chain" id="PRO_5001758787" description="Transglutaminase-like domain-containing protein" evidence="1">
    <location>
        <begin position="24"/>
        <end position="675"/>
    </location>
</feature>
<dbReference type="AlphaFoldDB" id="A0A081K900"/>
<evidence type="ECO:0000313" key="2">
    <source>
        <dbReference type="EMBL" id="KEI70626.1"/>
    </source>
</evidence>
<accession>A0A081K900</accession>
<dbReference type="InterPro" id="IPR038765">
    <property type="entry name" value="Papain-like_cys_pep_sf"/>
</dbReference>
<dbReference type="SUPFAM" id="SSF54001">
    <property type="entry name" value="Cysteine proteinases"/>
    <property type="match status" value="1"/>
</dbReference>
<sequence>MIKKLIIRALLLTVMIFHYPLEAGNVAANAEITHVENPYINFLNIWGGNSLKITFNYTTMKIEADAESGNFGDSENNFTFMTISKSTGEALLNESANSKYVSQFTQKINDTGFSFGDIMALNINPSSGLRNPTLYSSGSTSTTNCIGKIQYFAITPNGLESYTPHINVEPLQILGEGLVTEATVKGTTLAGNTVSVSVNGQTFSAVAGADGQYTISVSDKAGFTVATPLIVSVGEFKVEQYPELLPKINLPQETITGYRYMLNAGLNYLTSPFPDEILYATTLLSPEAVKAWDLVYRALLNYDNTANSYPRDSGGNVILYVDYESHGIKITDNDAQMIQKYLVRNCPRMFLLKDWGASPVYDGPVVIGQNFHIGNSAQDGNDFQQQLLQTEASVTRLLSLVQPDMSIYQIIQVIQVNYESMVTYSDLNDSSDIRGAFITHTAICGGYAKGYEYLLQRLGIENIWVEGHAGGGLHAWNFVNLYSNWYLSDTTWGGKNWFLDGADSPFTQNHEVMNIYEKMPALAKESVPWGIGDPDQAIANLTGIVDYGVNPEGTLTITYEDRLNINSSVQVNLSTDGYNPIDMSNDGHGLWSVTLPSPPSLNSMAEFVSTEPASLCKAISAAGSTGRPATETPPAYFYFTINNQYYTSGDIKTNHLQHEIMPNGMNNAVLRLTAG</sequence>
<dbReference type="EMBL" id="JOJP01000001">
    <property type="protein sequence ID" value="KEI70626.1"/>
    <property type="molecule type" value="Genomic_DNA"/>
</dbReference>
<dbReference type="InterPro" id="IPR013783">
    <property type="entry name" value="Ig-like_fold"/>
</dbReference>
<feature type="signal peptide" evidence="1">
    <location>
        <begin position="1"/>
        <end position="23"/>
    </location>
</feature>
<evidence type="ECO:0000313" key="3">
    <source>
        <dbReference type="Proteomes" id="UP000027997"/>
    </source>
</evidence>
<dbReference type="Proteomes" id="UP000027997">
    <property type="component" value="Unassembled WGS sequence"/>
</dbReference>
<keyword evidence="1" id="KW-0732">Signal</keyword>
<evidence type="ECO:0008006" key="4">
    <source>
        <dbReference type="Google" id="ProtNLM"/>
    </source>
</evidence>
<name>A0A081K900_9GAMM</name>
<dbReference type="STRING" id="305900.GV64_07615"/>
<dbReference type="RefSeq" id="WP_020580780.1">
    <property type="nucleotide sequence ID" value="NZ_JOJP01000001.1"/>
</dbReference>
<dbReference type="Gene3D" id="2.60.40.10">
    <property type="entry name" value="Immunoglobulins"/>
    <property type="match status" value="1"/>
</dbReference>
<organism evidence="2 3">
    <name type="scientific">Endozoicomonas elysicola</name>
    <dbReference type="NCBI Taxonomy" id="305900"/>
    <lineage>
        <taxon>Bacteria</taxon>
        <taxon>Pseudomonadati</taxon>
        <taxon>Pseudomonadota</taxon>
        <taxon>Gammaproteobacteria</taxon>
        <taxon>Oceanospirillales</taxon>
        <taxon>Endozoicomonadaceae</taxon>
        <taxon>Endozoicomonas</taxon>
    </lineage>
</organism>
<gene>
    <name evidence="2" type="ORF">GV64_07615</name>
</gene>
<keyword evidence="3" id="KW-1185">Reference proteome</keyword>
<evidence type="ECO:0000256" key="1">
    <source>
        <dbReference type="SAM" id="SignalP"/>
    </source>
</evidence>
<dbReference type="eggNOG" id="COG5279">
    <property type="taxonomic scope" value="Bacteria"/>
</dbReference>
<proteinExistence type="predicted"/>
<reference evidence="2 3" key="1">
    <citation type="submission" date="2014-06" db="EMBL/GenBank/DDBJ databases">
        <title>Whole Genome Sequences of Three Symbiotic Endozoicomonas Bacteria.</title>
        <authorList>
            <person name="Neave M.J."/>
            <person name="Apprill A."/>
            <person name="Voolstra C.R."/>
        </authorList>
    </citation>
    <scope>NUCLEOTIDE SEQUENCE [LARGE SCALE GENOMIC DNA]</scope>
    <source>
        <strain evidence="2 3">DSM 22380</strain>
    </source>
</reference>